<dbReference type="Pfam" id="PF18885">
    <property type="entry name" value="DUF5648"/>
    <property type="match status" value="1"/>
</dbReference>
<feature type="domain" description="DUF5648" evidence="1">
    <location>
        <begin position="15"/>
        <end position="77"/>
    </location>
</feature>
<dbReference type="AlphaFoldDB" id="A0A067TCR2"/>
<accession>A0A067TCR2</accession>
<sequence>DFIFLPEVNGNPPAASGFTIEGIVGYAYTTQVCGSVPLFAASNAAASDHWWTTSQSEHNALLKLSGWVDAGIPFYVLP</sequence>
<gene>
    <name evidence="2" type="ORF">GALMADRAFT_41227</name>
</gene>
<keyword evidence="3" id="KW-1185">Reference proteome</keyword>
<evidence type="ECO:0000313" key="3">
    <source>
        <dbReference type="Proteomes" id="UP000027222"/>
    </source>
</evidence>
<evidence type="ECO:0000313" key="2">
    <source>
        <dbReference type="EMBL" id="KDR80965.1"/>
    </source>
</evidence>
<dbReference type="InterPro" id="IPR043708">
    <property type="entry name" value="DUF5648"/>
</dbReference>
<reference evidence="3" key="1">
    <citation type="journal article" date="2014" name="Proc. Natl. Acad. Sci. U.S.A.">
        <title>Extensive sampling of basidiomycete genomes demonstrates inadequacy of the white-rot/brown-rot paradigm for wood decay fungi.</title>
        <authorList>
            <person name="Riley R."/>
            <person name="Salamov A.A."/>
            <person name="Brown D.W."/>
            <person name="Nagy L.G."/>
            <person name="Floudas D."/>
            <person name="Held B.W."/>
            <person name="Levasseur A."/>
            <person name="Lombard V."/>
            <person name="Morin E."/>
            <person name="Otillar R."/>
            <person name="Lindquist E.A."/>
            <person name="Sun H."/>
            <person name="LaButti K.M."/>
            <person name="Schmutz J."/>
            <person name="Jabbour D."/>
            <person name="Luo H."/>
            <person name="Baker S.E."/>
            <person name="Pisabarro A.G."/>
            <person name="Walton J.D."/>
            <person name="Blanchette R.A."/>
            <person name="Henrissat B."/>
            <person name="Martin F."/>
            <person name="Cullen D."/>
            <person name="Hibbett D.S."/>
            <person name="Grigoriev I.V."/>
        </authorList>
    </citation>
    <scope>NUCLEOTIDE SEQUENCE [LARGE SCALE GENOMIC DNA]</scope>
    <source>
        <strain evidence="3">CBS 339.88</strain>
    </source>
</reference>
<organism evidence="2 3">
    <name type="scientific">Galerina marginata (strain CBS 339.88)</name>
    <dbReference type="NCBI Taxonomy" id="685588"/>
    <lineage>
        <taxon>Eukaryota</taxon>
        <taxon>Fungi</taxon>
        <taxon>Dikarya</taxon>
        <taxon>Basidiomycota</taxon>
        <taxon>Agaricomycotina</taxon>
        <taxon>Agaricomycetes</taxon>
        <taxon>Agaricomycetidae</taxon>
        <taxon>Agaricales</taxon>
        <taxon>Agaricineae</taxon>
        <taxon>Strophariaceae</taxon>
        <taxon>Galerina</taxon>
    </lineage>
</organism>
<proteinExistence type="predicted"/>
<feature type="non-terminal residue" evidence="2">
    <location>
        <position position="78"/>
    </location>
</feature>
<dbReference type="OrthoDB" id="9971254at2759"/>
<feature type="non-terminal residue" evidence="2">
    <location>
        <position position="1"/>
    </location>
</feature>
<dbReference type="EMBL" id="KL142371">
    <property type="protein sequence ID" value="KDR80965.1"/>
    <property type="molecule type" value="Genomic_DNA"/>
</dbReference>
<name>A0A067TCR2_GALM3</name>
<dbReference type="HOGENOM" id="CLU_2628526_0_0_1"/>
<evidence type="ECO:0000259" key="1">
    <source>
        <dbReference type="Pfam" id="PF18885"/>
    </source>
</evidence>
<dbReference type="Proteomes" id="UP000027222">
    <property type="component" value="Unassembled WGS sequence"/>
</dbReference>
<protein>
    <recommendedName>
        <fullName evidence="1">DUF5648 domain-containing protein</fullName>
    </recommendedName>
</protein>